<organism evidence="3 4">
    <name type="scientific">Rhodopirellula islandica</name>
    <dbReference type="NCBI Taxonomy" id="595434"/>
    <lineage>
        <taxon>Bacteria</taxon>
        <taxon>Pseudomonadati</taxon>
        <taxon>Planctomycetota</taxon>
        <taxon>Planctomycetia</taxon>
        <taxon>Pirellulales</taxon>
        <taxon>Pirellulaceae</taxon>
        <taxon>Rhodopirellula</taxon>
    </lineage>
</organism>
<dbReference type="PANTHER" id="PTHR43010:SF1">
    <property type="entry name" value="USPA DOMAIN-CONTAINING PROTEIN"/>
    <property type="match status" value="1"/>
</dbReference>
<evidence type="ECO:0000313" key="4">
    <source>
        <dbReference type="Proteomes" id="UP000036367"/>
    </source>
</evidence>
<feature type="domain" description="UspA" evidence="2">
    <location>
        <begin position="162"/>
        <end position="303"/>
    </location>
</feature>
<dbReference type="Gene3D" id="3.40.50.620">
    <property type="entry name" value="HUPs"/>
    <property type="match status" value="2"/>
</dbReference>
<dbReference type="CDD" id="cd00293">
    <property type="entry name" value="USP-like"/>
    <property type="match status" value="2"/>
</dbReference>
<dbReference type="EMBL" id="LECT01000006">
    <property type="protein sequence ID" value="KLU07475.1"/>
    <property type="molecule type" value="Genomic_DNA"/>
</dbReference>
<accession>A0A0J1BLW6</accession>
<dbReference type="PRINTS" id="PR01438">
    <property type="entry name" value="UNVRSLSTRESS"/>
</dbReference>
<protein>
    <submittedName>
        <fullName evidence="3">Universal stress protein</fullName>
    </submittedName>
</protein>
<comment type="caution">
    <text evidence="3">The sequence shown here is derived from an EMBL/GenBank/DDBJ whole genome shotgun (WGS) entry which is preliminary data.</text>
</comment>
<dbReference type="PANTHER" id="PTHR43010">
    <property type="entry name" value="UNIVERSAL STRESS PROTEIN SLR1230"/>
    <property type="match status" value="1"/>
</dbReference>
<dbReference type="STRING" id="595434.RISK_000553"/>
<dbReference type="InterPro" id="IPR006016">
    <property type="entry name" value="UspA"/>
</dbReference>
<dbReference type="RefSeq" id="WP_047812607.1">
    <property type="nucleotide sequence ID" value="NZ_LECT01000006.1"/>
</dbReference>
<dbReference type="AlphaFoldDB" id="A0A0J1BLW6"/>
<dbReference type="InterPro" id="IPR014729">
    <property type="entry name" value="Rossmann-like_a/b/a_fold"/>
</dbReference>
<comment type="similarity">
    <text evidence="1">Belongs to the universal stress protein A family.</text>
</comment>
<dbReference type="Pfam" id="PF00582">
    <property type="entry name" value="Usp"/>
    <property type="match status" value="2"/>
</dbReference>
<sequence length="303" mass="33044">MSEPKQAPLNTLVGMDSSPPARNALEALALSRVSKACEVSLATVLPEPSLYQVDEADLSWIPQEVIDSQIKAEQAHLNKLIQEFGSHFASCQSLVTQGNAGRGLLELAEQISADWIVLGSVGHSAIARIMLGSTSDYVANRAPCTCLIHRPVDPPLDTTEGMFSRVVVAISNAAPDSSLPGWIESLQLQPGCEVHLLHVMETHPEYELHLLKKVSAYMEEVRSAAWKLMESTRPHLESLGMKVQPMLVESAHVGQTIVDYADSHQCDLIIVGDQDESLIERVMLGSVSRFVLRHASQSVLVAR</sequence>
<evidence type="ECO:0000313" key="3">
    <source>
        <dbReference type="EMBL" id="KLU07475.1"/>
    </source>
</evidence>
<evidence type="ECO:0000256" key="1">
    <source>
        <dbReference type="ARBA" id="ARBA00008791"/>
    </source>
</evidence>
<gene>
    <name evidence="3" type="ORF">RISK_000553</name>
</gene>
<evidence type="ECO:0000259" key="2">
    <source>
        <dbReference type="Pfam" id="PF00582"/>
    </source>
</evidence>
<dbReference type="SUPFAM" id="SSF52402">
    <property type="entry name" value="Adenine nucleotide alpha hydrolases-like"/>
    <property type="match status" value="2"/>
</dbReference>
<feature type="domain" description="UspA" evidence="2">
    <location>
        <begin position="12"/>
        <end position="148"/>
    </location>
</feature>
<dbReference type="PATRIC" id="fig|595434.4.peg.536"/>
<name>A0A0J1BLW6_RHOIS</name>
<reference evidence="3" key="1">
    <citation type="submission" date="2015-05" db="EMBL/GenBank/DDBJ databases">
        <title>Permanent draft genome of Rhodopirellula islandicus K833.</title>
        <authorList>
            <person name="Kizina J."/>
            <person name="Richter M."/>
            <person name="Glockner F.O."/>
            <person name="Harder J."/>
        </authorList>
    </citation>
    <scope>NUCLEOTIDE SEQUENCE [LARGE SCALE GENOMIC DNA]</scope>
    <source>
        <strain evidence="3">K833</strain>
    </source>
</reference>
<dbReference type="OrthoDB" id="5564966at2"/>
<proteinExistence type="inferred from homology"/>
<keyword evidence="4" id="KW-1185">Reference proteome</keyword>
<dbReference type="Proteomes" id="UP000036367">
    <property type="component" value="Unassembled WGS sequence"/>
</dbReference>
<dbReference type="InterPro" id="IPR006015">
    <property type="entry name" value="Universal_stress_UspA"/>
</dbReference>
<dbReference type="InterPro" id="IPR051688">
    <property type="entry name" value="USP_A"/>
</dbReference>